<feature type="active site" description="Acyl-thioester intermediate" evidence="6">
    <location>
        <position position="91"/>
    </location>
</feature>
<evidence type="ECO:0000256" key="2">
    <source>
        <dbReference type="ARBA" id="ARBA00012705"/>
    </source>
</evidence>
<dbReference type="FunFam" id="3.40.47.10:FF:000010">
    <property type="entry name" value="Acetyl-CoA acetyltransferase (Thiolase)"/>
    <property type="match status" value="1"/>
</dbReference>
<dbReference type="SUPFAM" id="SSF53901">
    <property type="entry name" value="Thiolase-like"/>
    <property type="match status" value="2"/>
</dbReference>
<dbReference type="InterPro" id="IPR020616">
    <property type="entry name" value="Thiolase_N"/>
</dbReference>
<dbReference type="InterPro" id="IPR020617">
    <property type="entry name" value="Thiolase_C"/>
</dbReference>
<dbReference type="InterPro" id="IPR020610">
    <property type="entry name" value="Thiolase_AS"/>
</dbReference>
<feature type="domain" description="Thiolase C-terminal" evidence="9">
    <location>
        <begin position="275"/>
        <end position="391"/>
    </location>
</feature>
<evidence type="ECO:0000259" key="8">
    <source>
        <dbReference type="Pfam" id="PF00108"/>
    </source>
</evidence>
<evidence type="ECO:0000256" key="7">
    <source>
        <dbReference type="RuleBase" id="RU003557"/>
    </source>
</evidence>
<evidence type="ECO:0000256" key="1">
    <source>
        <dbReference type="ARBA" id="ARBA00010982"/>
    </source>
</evidence>
<sequence>MISMEKVVFVGAARTPIGKLGGALATLTAAQLGTIAIQAALERAAVAPEEVNEVYLGCAIQAGQGQNVARQASIAAGLPVTVPATTVNVMCGSGMHAVNLAAKLIAMGDAEVMVAGGTESMSTAPYLMPKGRFGYKYGNAELVDALYKDGLEDAFFHYPMGCTAENLVEKYQVTREDLDHFALQSQVRARTAQDAGRFKDEIVPVTVKGKRHQLEVTEDEAIRDTTMEKLAALKPVFKEGGDVTAGNSSGLNDGAAALILMSERRALAEGKEILGYWQAGTLAGVKPELMGIGPLAATKKLLAQVDMTPDQLDLIEINEAFAAQAIVCQHELGFEESKVNVNGGAIALGHPLGDSGARILVTLLYQMKRQNAKRGLGTLCIGGGMGAATLVYR</sequence>
<proteinExistence type="inferred from homology"/>
<dbReference type="Pfam" id="PF00108">
    <property type="entry name" value="Thiolase_N"/>
    <property type="match status" value="1"/>
</dbReference>
<protein>
    <recommendedName>
        <fullName evidence="2">acetyl-CoA C-acetyltransferase</fullName>
        <ecNumber evidence="2">2.3.1.9</ecNumber>
    </recommendedName>
    <alternativeName>
        <fullName evidence="5">Acetoacetyl-CoA thiolase</fullName>
    </alternativeName>
</protein>
<evidence type="ECO:0000256" key="4">
    <source>
        <dbReference type="ARBA" id="ARBA00023315"/>
    </source>
</evidence>
<evidence type="ECO:0000256" key="3">
    <source>
        <dbReference type="ARBA" id="ARBA00022679"/>
    </source>
</evidence>
<gene>
    <name evidence="10" type="ORF">HMPREF0513_00027</name>
</gene>
<dbReference type="PANTHER" id="PTHR18919">
    <property type="entry name" value="ACETYL-COA C-ACYLTRANSFERASE"/>
    <property type="match status" value="1"/>
</dbReference>
<dbReference type="Gene3D" id="3.40.47.10">
    <property type="match status" value="2"/>
</dbReference>
<dbReference type="EMBL" id="GG704699">
    <property type="protein sequence ID" value="EEX26289.1"/>
    <property type="molecule type" value="Genomic_DNA"/>
</dbReference>
<dbReference type="AlphaFoldDB" id="D0DR13"/>
<dbReference type="HOGENOM" id="CLU_031026_0_0_9"/>
<evidence type="ECO:0000313" key="10">
    <source>
        <dbReference type="EMBL" id="EEX26289.1"/>
    </source>
</evidence>
<keyword evidence="3 7" id="KW-0808">Transferase</keyword>
<dbReference type="EC" id="2.3.1.9" evidence="2"/>
<dbReference type="Proteomes" id="UP000004920">
    <property type="component" value="Unassembled WGS sequence"/>
</dbReference>
<feature type="active site" description="Proton acceptor" evidence="6">
    <location>
        <position position="380"/>
    </location>
</feature>
<dbReference type="InterPro" id="IPR002155">
    <property type="entry name" value="Thiolase"/>
</dbReference>
<dbReference type="InterPro" id="IPR016039">
    <property type="entry name" value="Thiolase-like"/>
</dbReference>
<dbReference type="InterPro" id="IPR020615">
    <property type="entry name" value="Thiolase_acyl_enz_int_AS"/>
</dbReference>
<dbReference type="PROSITE" id="PS00099">
    <property type="entry name" value="THIOLASE_3"/>
    <property type="match status" value="1"/>
</dbReference>
<accession>D0DR13</accession>
<dbReference type="NCBIfam" id="TIGR01930">
    <property type="entry name" value="AcCoA-C-Actrans"/>
    <property type="match status" value="1"/>
</dbReference>
<evidence type="ECO:0000256" key="6">
    <source>
        <dbReference type="PIRSR" id="PIRSR000429-1"/>
    </source>
</evidence>
<dbReference type="InterPro" id="IPR020613">
    <property type="entry name" value="Thiolase_CS"/>
</dbReference>
<feature type="domain" description="Thiolase N-terminal" evidence="8">
    <location>
        <begin position="7"/>
        <end position="263"/>
    </location>
</feature>
<keyword evidence="4 7" id="KW-0012">Acyltransferase</keyword>
<dbReference type="PROSITE" id="PS00737">
    <property type="entry name" value="THIOLASE_2"/>
    <property type="match status" value="1"/>
</dbReference>
<dbReference type="GO" id="GO:0003985">
    <property type="term" value="F:acetyl-CoA C-acetyltransferase activity"/>
    <property type="evidence" value="ECO:0007669"/>
    <property type="project" value="UniProtKB-EC"/>
</dbReference>
<dbReference type="CDD" id="cd00751">
    <property type="entry name" value="thiolase"/>
    <property type="match status" value="1"/>
</dbReference>
<dbReference type="PANTHER" id="PTHR18919:SF107">
    <property type="entry name" value="ACETYL-COA ACETYLTRANSFERASE, CYTOSOLIC"/>
    <property type="match status" value="1"/>
</dbReference>
<comment type="similarity">
    <text evidence="1 7">Belongs to the thiolase-like superfamily. Thiolase family.</text>
</comment>
<organism evidence="10">
    <name type="scientific">Limosilactobacillus fermentum 28-3-CHN</name>
    <dbReference type="NCBI Taxonomy" id="575599"/>
    <lineage>
        <taxon>Bacteria</taxon>
        <taxon>Bacillati</taxon>
        <taxon>Bacillota</taxon>
        <taxon>Bacilli</taxon>
        <taxon>Lactobacillales</taxon>
        <taxon>Lactobacillaceae</taxon>
        <taxon>Limosilactobacillus</taxon>
    </lineage>
</organism>
<evidence type="ECO:0000256" key="5">
    <source>
        <dbReference type="ARBA" id="ARBA00030755"/>
    </source>
</evidence>
<feature type="active site" description="Proton acceptor" evidence="6">
    <location>
        <position position="350"/>
    </location>
</feature>
<dbReference type="PROSITE" id="PS00098">
    <property type="entry name" value="THIOLASE_1"/>
    <property type="match status" value="1"/>
</dbReference>
<dbReference type="PIRSF" id="PIRSF000429">
    <property type="entry name" value="Ac-CoA_Ac_transf"/>
    <property type="match status" value="1"/>
</dbReference>
<dbReference type="Pfam" id="PF02803">
    <property type="entry name" value="Thiolase_C"/>
    <property type="match status" value="1"/>
</dbReference>
<evidence type="ECO:0000259" key="9">
    <source>
        <dbReference type="Pfam" id="PF02803"/>
    </source>
</evidence>
<reference evidence="10" key="1">
    <citation type="submission" date="2009-08" db="EMBL/GenBank/DDBJ databases">
        <title>The Genome Sequence of Lactobacillus fermentum 28-3-CHN.</title>
        <authorList>
            <consortium name="The Broad Institute Genome Sequencing Platform"/>
            <person name="Ward D."/>
            <person name="Feldgarden M."/>
            <person name="Earl A."/>
            <person name="Young S.K."/>
            <person name="Zeng Q."/>
            <person name="Koehrsen M."/>
            <person name="Alvarado L."/>
            <person name="Berlin A."/>
            <person name="Bochicchio J."/>
            <person name="Borenstein D."/>
            <person name="Chapman S.B."/>
            <person name="Chen Z."/>
            <person name="Engels R."/>
            <person name="Freedman E."/>
            <person name="Gellesch M."/>
            <person name="Goldberg J."/>
            <person name="Griggs A."/>
            <person name="Gujja S."/>
            <person name="Heilman E."/>
            <person name="Heiman D."/>
            <person name="Hepburn T."/>
            <person name="Howarth C."/>
            <person name="Jen D."/>
            <person name="Larson L."/>
            <person name="Lewis B."/>
            <person name="Mehta T."/>
            <person name="Park D."/>
            <person name="Pearson M."/>
            <person name="Roberts A."/>
            <person name="Saif S."/>
            <person name="Shea T."/>
            <person name="Shenoy N."/>
            <person name="Sisk P."/>
            <person name="Stolte C."/>
            <person name="Sykes S."/>
            <person name="Thomson T."/>
            <person name="Walk T."/>
            <person name="White J."/>
            <person name="Yandava C."/>
            <person name="Liu Y."/>
            <person name="Xu Q."/>
            <person name="Haas B."/>
            <person name="Nusbaum C."/>
            <person name="Birren B."/>
        </authorList>
    </citation>
    <scope>NUCLEOTIDE SEQUENCE</scope>
    <source>
        <strain evidence="10">28-3-CHN</strain>
    </source>
</reference>
<name>D0DR13_LIMFE</name>